<feature type="compositionally biased region" description="Polar residues" evidence="1">
    <location>
        <begin position="416"/>
        <end position="426"/>
    </location>
</feature>
<comment type="caution">
    <text evidence="3">The sequence shown here is derived from an EMBL/GenBank/DDBJ whole genome shotgun (WGS) entry which is preliminary data.</text>
</comment>
<keyword evidence="4" id="KW-1185">Reference proteome</keyword>
<name>A0A2A2JJE9_9BILA</name>
<dbReference type="SUPFAM" id="SSF50156">
    <property type="entry name" value="PDZ domain-like"/>
    <property type="match status" value="1"/>
</dbReference>
<dbReference type="OrthoDB" id="44841at2759"/>
<feature type="compositionally biased region" description="Polar residues" evidence="1">
    <location>
        <begin position="221"/>
        <end position="266"/>
    </location>
</feature>
<evidence type="ECO:0000259" key="2">
    <source>
        <dbReference type="PROSITE" id="PS50106"/>
    </source>
</evidence>
<feature type="compositionally biased region" description="Low complexity" evidence="1">
    <location>
        <begin position="298"/>
        <end position="327"/>
    </location>
</feature>
<feature type="domain" description="PDZ" evidence="2">
    <location>
        <begin position="11"/>
        <end position="91"/>
    </location>
</feature>
<dbReference type="Proteomes" id="UP000218231">
    <property type="component" value="Unassembled WGS sequence"/>
</dbReference>
<dbReference type="SMART" id="SM00735">
    <property type="entry name" value="ZM"/>
    <property type="match status" value="1"/>
</dbReference>
<feature type="compositionally biased region" description="Polar residues" evidence="1">
    <location>
        <begin position="374"/>
        <end position="386"/>
    </location>
</feature>
<feature type="compositionally biased region" description="Polar residues" evidence="1">
    <location>
        <begin position="339"/>
        <end position="348"/>
    </location>
</feature>
<feature type="region of interest" description="Disordered" evidence="1">
    <location>
        <begin position="186"/>
        <end position="266"/>
    </location>
</feature>
<dbReference type="InterPro" id="IPR036034">
    <property type="entry name" value="PDZ_sf"/>
</dbReference>
<feature type="region of interest" description="Disordered" evidence="1">
    <location>
        <begin position="491"/>
        <end position="522"/>
    </location>
</feature>
<feature type="region of interest" description="Disordered" evidence="1">
    <location>
        <begin position="409"/>
        <end position="445"/>
    </location>
</feature>
<dbReference type="STRING" id="2018661.A0A2A2JJE9"/>
<feature type="compositionally biased region" description="Low complexity" evidence="1">
    <location>
        <begin position="351"/>
        <end position="373"/>
    </location>
</feature>
<dbReference type="PROSITE" id="PS50106">
    <property type="entry name" value="PDZ"/>
    <property type="match status" value="1"/>
</dbReference>
<evidence type="ECO:0000313" key="4">
    <source>
        <dbReference type="Proteomes" id="UP000218231"/>
    </source>
</evidence>
<organism evidence="3 4">
    <name type="scientific">Diploscapter pachys</name>
    <dbReference type="NCBI Taxonomy" id="2018661"/>
    <lineage>
        <taxon>Eukaryota</taxon>
        <taxon>Metazoa</taxon>
        <taxon>Ecdysozoa</taxon>
        <taxon>Nematoda</taxon>
        <taxon>Chromadorea</taxon>
        <taxon>Rhabditida</taxon>
        <taxon>Rhabditina</taxon>
        <taxon>Rhabditomorpha</taxon>
        <taxon>Rhabditoidea</taxon>
        <taxon>Rhabditidae</taxon>
        <taxon>Diploscapter</taxon>
    </lineage>
</organism>
<dbReference type="InterPro" id="IPR006643">
    <property type="entry name" value="Zasp-like_motif"/>
</dbReference>
<proteinExistence type="predicted"/>
<feature type="region of interest" description="Disordered" evidence="1">
    <location>
        <begin position="292"/>
        <end position="386"/>
    </location>
</feature>
<dbReference type="SMART" id="SM00228">
    <property type="entry name" value="PDZ"/>
    <property type="match status" value="1"/>
</dbReference>
<protein>
    <recommendedName>
        <fullName evidence="2">PDZ domain-containing protein</fullName>
    </recommendedName>
</protein>
<reference evidence="3 4" key="1">
    <citation type="journal article" date="2017" name="Curr. Biol.">
        <title>Genome architecture and evolution of a unichromosomal asexual nematode.</title>
        <authorList>
            <person name="Fradin H."/>
            <person name="Zegar C."/>
            <person name="Gutwein M."/>
            <person name="Lucas J."/>
            <person name="Kovtun M."/>
            <person name="Corcoran D."/>
            <person name="Baugh L.R."/>
            <person name="Kiontke K."/>
            <person name="Gunsalus K."/>
            <person name="Fitch D.H."/>
            <person name="Piano F."/>
        </authorList>
    </citation>
    <scope>NUCLEOTIDE SEQUENCE [LARGE SCALE GENOMIC DNA]</scope>
    <source>
        <strain evidence="3">PF1309</strain>
    </source>
</reference>
<dbReference type="InterPro" id="IPR001478">
    <property type="entry name" value="PDZ"/>
</dbReference>
<gene>
    <name evidence="3" type="ORF">WR25_22413</name>
</gene>
<dbReference type="EMBL" id="LIAE01010398">
    <property type="protein sequence ID" value="PAV61805.1"/>
    <property type="molecule type" value="Genomic_DNA"/>
</dbReference>
<feature type="compositionally biased region" description="Polar residues" evidence="1">
    <location>
        <begin position="186"/>
        <end position="208"/>
    </location>
</feature>
<dbReference type="AlphaFoldDB" id="A0A2A2JJE9"/>
<evidence type="ECO:0000313" key="3">
    <source>
        <dbReference type="EMBL" id="PAV61805.1"/>
    </source>
</evidence>
<dbReference type="Gene3D" id="2.30.42.10">
    <property type="match status" value="1"/>
</dbReference>
<sequence>MPFRMAHETVSVRMNRSDPNIRWGVTFRKQGNDLVINNVERESLSEKAGIKNGDIVQTILGRSAQGMDGFDANRICDNSQYEVTLTLQRYVTSHNCLPWTLTEKDNKIVVDEVRPFGGGISGAIGSGFGTNIGSNLGANSPNFNRGLGTHATSNATNNYFNNNYYNSNSSNAANANTKQNLNQTTATNFSSSYGNSANSPNFQQQNLNRYPAPMPLKENRSTFNQYGSNQYNANSDNAQQSWSRSDYSKSNGHSHPVTIPTTFLGNRQETFAPSASRLPFARKSNQNYFDNSYIGNVNSSQNQSWHQNSNQNNNWQQQNSTYNTSSYVQGSMPGYDSGRSLQRSATDQDINRYSNNASNQAYNNSNYRSSSNAPPQTYSYNNGLTSSSYGRGSGGVPLNEQAYIQTSGPMAERISRAQSRNRTVSPASRVFYHSPSPRSRNELSPGASVHHLQYNSPMNLYSIDAAAEEYYQQTGPPAYLNSATRKLIEEEERGRRGHRGNTPPTQSSCFKRISNAVGTPVQ</sequence>
<evidence type="ECO:0000256" key="1">
    <source>
        <dbReference type="SAM" id="MobiDB-lite"/>
    </source>
</evidence>
<accession>A0A2A2JJE9</accession>